<name>A0AAN8ING5_TRICO</name>
<gene>
    <name evidence="1" type="ORF">GCK32_000082</name>
</gene>
<comment type="caution">
    <text evidence="1">The sequence shown here is derived from an EMBL/GenBank/DDBJ whole genome shotgun (WGS) entry which is preliminary data.</text>
</comment>
<protein>
    <submittedName>
        <fullName evidence="1">Uncharacterized protein</fullName>
    </submittedName>
</protein>
<evidence type="ECO:0000313" key="2">
    <source>
        <dbReference type="Proteomes" id="UP001331761"/>
    </source>
</evidence>
<dbReference type="Gene3D" id="1.20.1020.10">
    <property type="entry name" value="TAZ domain"/>
    <property type="match status" value="1"/>
</dbReference>
<dbReference type="AlphaFoldDB" id="A0AAN8ING5"/>
<accession>A0AAN8ING5</accession>
<evidence type="ECO:0000313" key="1">
    <source>
        <dbReference type="EMBL" id="KAK5979981.1"/>
    </source>
</evidence>
<dbReference type="EMBL" id="WIXE01007861">
    <property type="protein sequence ID" value="KAK5979981.1"/>
    <property type="molecule type" value="Genomic_DNA"/>
</dbReference>
<dbReference type="InterPro" id="IPR035898">
    <property type="entry name" value="TAZ_dom_sf"/>
</dbReference>
<organism evidence="1 2">
    <name type="scientific">Trichostrongylus colubriformis</name>
    <name type="common">Black scour worm</name>
    <dbReference type="NCBI Taxonomy" id="6319"/>
    <lineage>
        <taxon>Eukaryota</taxon>
        <taxon>Metazoa</taxon>
        <taxon>Ecdysozoa</taxon>
        <taxon>Nematoda</taxon>
        <taxon>Chromadorea</taxon>
        <taxon>Rhabditida</taxon>
        <taxon>Rhabditina</taxon>
        <taxon>Rhabditomorpha</taxon>
        <taxon>Strongyloidea</taxon>
        <taxon>Trichostrongylidae</taxon>
        <taxon>Trichostrongylus</taxon>
    </lineage>
</organism>
<keyword evidence="2" id="KW-1185">Reference proteome</keyword>
<sequence length="277" mass="31193">MSSQCGMNEPTFPAMSEDLREIGKPDDLRGQLGLLIHALRFHAPCMTIPEAPGGTRNCPRGCIRTLTIWTHLHRCNNCEVPMYVNALKLVNHWIDCHCDSCFVCGPWCKPTDLGHNGYRFLKEVTGYYYYFEPKKSQFDKMFADRIALQFKAPHHYNVDAAPNGDADPIKDAEVQTVFTQLNKPLGYDLEAQNTVHIATTRNKPSSGCAVFVVAELGGPDGKTPRRHCSVQVDTLPRTCNSGQCQCECDDEESTRTVTVKKRGRGRKNLRLYLEPKK</sequence>
<dbReference type="Proteomes" id="UP001331761">
    <property type="component" value="Unassembled WGS sequence"/>
</dbReference>
<proteinExistence type="predicted"/>
<reference evidence="1 2" key="1">
    <citation type="submission" date="2019-10" db="EMBL/GenBank/DDBJ databases">
        <title>Assembly and Annotation for the nematode Trichostrongylus colubriformis.</title>
        <authorList>
            <person name="Martin J."/>
        </authorList>
    </citation>
    <scope>NUCLEOTIDE SEQUENCE [LARGE SCALE GENOMIC DNA]</scope>
    <source>
        <strain evidence="1">G859</strain>
        <tissue evidence="1">Whole worm</tissue>
    </source>
</reference>